<dbReference type="InterPro" id="IPR002347">
    <property type="entry name" value="SDR_fam"/>
</dbReference>
<reference evidence="4 5" key="1">
    <citation type="submission" date="2018-08" db="EMBL/GenBank/DDBJ databases">
        <title>Draft genome sequences of two Aspergillus turcosus clinical strains isolated from bronchoalveolar lavage fluid: one azole-susceptible and the other azole-resistant.</title>
        <authorList>
            <person name="Parent-Michaud M."/>
            <person name="Dufresne P.J."/>
            <person name="Fournier E."/>
            <person name="Martineau C."/>
            <person name="Moreira S."/>
            <person name="Perkins V."/>
            <person name="De Repentigny L."/>
            <person name="Dufresne S.F."/>
        </authorList>
    </citation>
    <scope>NUCLEOTIDE SEQUENCE [LARGE SCALE GENOMIC DNA]</scope>
    <source>
        <strain evidence="4">HMR AF 1038</strain>
    </source>
</reference>
<dbReference type="CDD" id="cd05374">
    <property type="entry name" value="17beta-HSD-like_SDR_c"/>
    <property type="match status" value="1"/>
</dbReference>
<dbReference type="SUPFAM" id="SSF51735">
    <property type="entry name" value="NAD(P)-binding Rossmann-fold domains"/>
    <property type="match status" value="1"/>
</dbReference>
<sequence>MAQVWLITGCSSGFGSEFVTQALSRGDKVIATARTIAKIAHLQDAGAATMQLDVTASQEELDQKASDAIAIYGKVDILVNNAAYTQFGTLEDMDPGDYISQFTTNVFGTINTTRAFLPHFRKRREGVIVNIGSMAAWESYPAVGAYCASKAALRYATEALNQETASLGIKTLLVEPGQFRTELLSAKNSMFVETKFPEYRELTEASFATFRDANGKQRGDPKKGVARIIDVVKGENAAKGKEWPKELALGPDAVAVIRKKCQDTLKKLEEWEEFSCGTDI</sequence>
<dbReference type="PRINTS" id="PR00081">
    <property type="entry name" value="GDHRDH"/>
</dbReference>
<protein>
    <submittedName>
        <fullName evidence="4">Uncharacterized protein</fullName>
    </submittedName>
</protein>
<dbReference type="EMBL" id="NIDN02000051">
    <property type="protein sequence ID" value="RLL98477.1"/>
    <property type="molecule type" value="Genomic_DNA"/>
</dbReference>
<accession>A0A3R7IGV1</accession>
<dbReference type="OrthoDB" id="1274115at2759"/>
<evidence type="ECO:0000256" key="1">
    <source>
        <dbReference type="ARBA" id="ARBA00006484"/>
    </source>
</evidence>
<dbReference type="InterPro" id="IPR036291">
    <property type="entry name" value="NAD(P)-bd_dom_sf"/>
</dbReference>
<gene>
    <name evidence="4" type="ORF">CFD26_101280</name>
</gene>
<evidence type="ECO:0000256" key="2">
    <source>
        <dbReference type="ARBA" id="ARBA00023002"/>
    </source>
</evidence>
<comment type="caution">
    <text evidence="4">The sequence shown here is derived from an EMBL/GenBank/DDBJ whole genome shotgun (WGS) entry which is preliminary data.</text>
</comment>
<dbReference type="STRING" id="1245748.A0A3R7IGV1"/>
<dbReference type="PRINTS" id="PR00080">
    <property type="entry name" value="SDRFAMILY"/>
</dbReference>
<dbReference type="Gene3D" id="3.40.50.720">
    <property type="entry name" value="NAD(P)-binding Rossmann-like Domain"/>
    <property type="match status" value="1"/>
</dbReference>
<evidence type="ECO:0000313" key="5">
    <source>
        <dbReference type="Proteomes" id="UP000215289"/>
    </source>
</evidence>
<comment type="similarity">
    <text evidence="1 3">Belongs to the short-chain dehydrogenases/reductases (SDR) family.</text>
</comment>
<evidence type="ECO:0000313" key="4">
    <source>
        <dbReference type="EMBL" id="RLL98477.1"/>
    </source>
</evidence>
<name>A0A3R7IGV1_9EURO</name>
<dbReference type="Proteomes" id="UP000215289">
    <property type="component" value="Unassembled WGS sequence"/>
</dbReference>
<evidence type="ECO:0000256" key="3">
    <source>
        <dbReference type="RuleBase" id="RU000363"/>
    </source>
</evidence>
<keyword evidence="2" id="KW-0560">Oxidoreductase</keyword>
<keyword evidence="5" id="KW-1185">Reference proteome</keyword>
<dbReference type="PANTHER" id="PTHR43976">
    <property type="entry name" value="SHORT CHAIN DEHYDROGENASE"/>
    <property type="match status" value="1"/>
</dbReference>
<dbReference type="Pfam" id="PF00106">
    <property type="entry name" value="adh_short"/>
    <property type="match status" value="1"/>
</dbReference>
<dbReference type="GO" id="GO:0016491">
    <property type="term" value="F:oxidoreductase activity"/>
    <property type="evidence" value="ECO:0007669"/>
    <property type="project" value="UniProtKB-KW"/>
</dbReference>
<proteinExistence type="inferred from homology"/>
<dbReference type="InterPro" id="IPR051911">
    <property type="entry name" value="SDR_oxidoreductase"/>
</dbReference>
<dbReference type="AlphaFoldDB" id="A0A3R7IGV1"/>
<organism evidence="4 5">
    <name type="scientific">Aspergillus turcosus</name>
    <dbReference type="NCBI Taxonomy" id="1245748"/>
    <lineage>
        <taxon>Eukaryota</taxon>
        <taxon>Fungi</taxon>
        <taxon>Dikarya</taxon>
        <taxon>Ascomycota</taxon>
        <taxon>Pezizomycotina</taxon>
        <taxon>Eurotiomycetes</taxon>
        <taxon>Eurotiomycetidae</taxon>
        <taxon>Eurotiales</taxon>
        <taxon>Aspergillaceae</taxon>
        <taxon>Aspergillus</taxon>
        <taxon>Aspergillus subgen. Fumigati</taxon>
    </lineage>
</organism>
<dbReference type="PANTHER" id="PTHR43976:SF16">
    <property type="entry name" value="SHORT-CHAIN DEHYDROGENASE_REDUCTASE FAMILY PROTEIN"/>
    <property type="match status" value="1"/>
</dbReference>